<keyword evidence="5 10" id="KW-1133">Transmembrane helix</keyword>
<keyword evidence="13" id="KW-0675">Receptor</keyword>
<evidence type="ECO:0000256" key="9">
    <source>
        <dbReference type="SAM" id="MobiDB-lite"/>
    </source>
</evidence>
<dbReference type="GO" id="GO:0004930">
    <property type="term" value="F:G protein-coupled receptor activity"/>
    <property type="evidence" value="ECO:0007669"/>
    <property type="project" value="InterPro"/>
</dbReference>
<dbReference type="Gene3D" id="1.20.1070.10">
    <property type="entry name" value="Rhodopsin 7-helix transmembrane proteins"/>
    <property type="match status" value="1"/>
</dbReference>
<dbReference type="CDD" id="cd15040">
    <property type="entry name" value="7tmB2_Adhesion"/>
    <property type="match status" value="1"/>
</dbReference>
<accession>A0AA35W4B6</accession>
<keyword evidence="4 10" id="KW-0812">Transmembrane</keyword>
<dbReference type="Pfam" id="PF16489">
    <property type="entry name" value="GAIN"/>
    <property type="match status" value="1"/>
</dbReference>
<feature type="transmembrane region" description="Helical" evidence="10">
    <location>
        <begin position="462"/>
        <end position="483"/>
    </location>
</feature>
<protein>
    <submittedName>
        <fullName evidence="13">Adhesion G protein-coupled receptor L3</fullName>
    </submittedName>
</protein>
<feature type="domain" description="G-protein coupled receptors family 2 profile 2" evidence="12">
    <location>
        <begin position="356"/>
        <end position="608"/>
    </location>
</feature>
<proteinExistence type="inferred from homology"/>
<evidence type="ECO:0000256" key="10">
    <source>
        <dbReference type="SAM" id="Phobius"/>
    </source>
</evidence>
<dbReference type="PROSITE" id="PS50221">
    <property type="entry name" value="GAIN_B"/>
    <property type="match status" value="1"/>
</dbReference>
<reference evidence="13" key="1">
    <citation type="submission" date="2023-03" db="EMBL/GenBank/DDBJ databases">
        <authorList>
            <person name="Steffen K."/>
            <person name="Cardenas P."/>
        </authorList>
    </citation>
    <scope>NUCLEOTIDE SEQUENCE</scope>
</reference>
<feature type="transmembrane region" description="Helical" evidence="10">
    <location>
        <begin position="584"/>
        <end position="606"/>
    </location>
</feature>
<dbReference type="Gene3D" id="1.25.40.610">
    <property type="match status" value="1"/>
</dbReference>
<keyword evidence="6 10" id="KW-0472">Membrane</keyword>
<organism evidence="13 14">
    <name type="scientific">Geodia barretti</name>
    <name type="common">Barrett's horny sponge</name>
    <dbReference type="NCBI Taxonomy" id="519541"/>
    <lineage>
        <taxon>Eukaryota</taxon>
        <taxon>Metazoa</taxon>
        <taxon>Porifera</taxon>
        <taxon>Demospongiae</taxon>
        <taxon>Heteroscleromorpha</taxon>
        <taxon>Tetractinellida</taxon>
        <taxon>Astrophorina</taxon>
        <taxon>Geodiidae</taxon>
        <taxon>Geodia</taxon>
    </lineage>
</organism>
<dbReference type="GO" id="GO:0005886">
    <property type="term" value="C:plasma membrane"/>
    <property type="evidence" value="ECO:0007669"/>
    <property type="project" value="UniProtKB-SubCell"/>
</dbReference>
<evidence type="ECO:0000256" key="3">
    <source>
        <dbReference type="ARBA" id="ARBA00022475"/>
    </source>
</evidence>
<dbReference type="Pfam" id="PF00002">
    <property type="entry name" value="7tm_2"/>
    <property type="match status" value="1"/>
</dbReference>
<feature type="transmembrane region" description="Helical" evidence="10">
    <location>
        <begin position="391"/>
        <end position="412"/>
    </location>
</feature>
<keyword evidence="7" id="KW-1015">Disulfide bond</keyword>
<feature type="transmembrane region" description="Helical" evidence="10">
    <location>
        <begin position="358"/>
        <end position="379"/>
    </location>
</feature>
<feature type="region of interest" description="Disordered" evidence="9">
    <location>
        <begin position="654"/>
        <end position="709"/>
    </location>
</feature>
<dbReference type="InterPro" id="IPR000832">
    <property type="entry name" value="GPCR_2_secretin-like"/>
</dbReference>
<evidence type="ECO:0000313" key="13">
    <source>
        <dbReference type="EMBL" id="CAI7992621.1"/>
    </source>
</evidence>
<dbReference type="Proteomes" id="UP001174909">
    <property type="component" value="Unassembled WGS sequence"/>
</dbReference>
<evidence type="ECO:0000256" key="1">
    <source>
        <dbReference type="ARBA" id="ARBA00004651"/>
    </source>
</evidence>
<evidence type="ECO:0000313" key="14">
    <source>
        <dbReference type="Proteomes" id="UP001174909"/>
    </source>
</evidence>
<dbReference type="InterPro" id="IPR000203">
    <property type="entry name" value="GPS"/>
</dbReference>
<feature type="transmembrane region" description="Helical" evidence="10">
    <location>
        <begin position="509"/>
        <end position="535"/>
    </location>
</feature>
<dbReference type="InterPro" id="IPR017981">
    <property type="entry name" value="GPCR_2-like_7TM"/>
</dbReference>
<gene>
    <name evidence="13" type="ORF">GBAR_LOCUS1052</name>
</gene>
<evidence type="ECO:0000256" key="8">
    <source>
        <dbReference type="ARBA" id="ARBA00023180"/>
    </source>
</evidence>
<dbReference type="GO" id="GO:0007166">
    <property type="term" value="P:cell surface receptor signaling pathway"/>
    <property type="evidence" value="ECO:0007669"/>
    <property type="project" value="InterPro"/>
</dbReference>
<dbReference type="EMBL" id="CASHTH010000151">
    <property type="protein sequence ID" value="CAI7992621.1"/>
    <property type="molecule type" value="Genomic_DNA"/>
</dbReference>
<name>A0AA35W4B6_GEOBA</name>
<evidence type="ECO:0000256" key="4">
    <source>
        <dbReference type="ARBA" id="ARBA00022692"/>
    </source>
</evidence>
<comment type="caution">
    <text evidence="13">The sequence shown here is derived from an EMBL/GenBank/DDBJ whole genome shotgun (WGS) entry which is preliminary data.</text>
</comment>
<evidence type="ECO:0000256" key="6">
    <source>
        <dbReference type="ARBA" id="ARBA00023136"/>
    </source>
</evidence>
<comment type="similarity">
    <text evidence="2">Belongs to the G-protein coupled receptor 2 family. Adhesion G-protein coupled receptor (ADGR) subfamily.</text>
</comment>
<dbReference type="InterPro" id="IPR046338">
    <property type="entry name" value="GAIN_dom_sf"/>
</dbReference>
<comment type="subcellular location">
    <subcellularLocation>
        <location evidence="1">Cell membrane</location>
        <topology evidence="1">Multi-pass membrane protein</topology>
    </subcellularLocation>
</comment>
<evidence type="ECO:0000259" key="12">
    <source>
        <dbReference type="PROSITE" id="PS50261"/>
    </source>
</evidence>
<feature type="transmembrane region" description="Helical" evidence="10">
    <location>
        <begin position="556"/>
        <end position="578"/>
    </location>
</feature>
<dbReference type="Pfam" id="PF01825">
    <property type="entry name" value="GPS"/>
    <property type="match status" value="1"/>
</dbReference>
<feature type="transmembrane region" description="Helical" evidence="10">
    <location>
        <begin position="432"/>
        <end position="455"/>
    </location>
</feature>
<evidence type="ECO:0000259" key="11">
    <source>
        <dbReference type="PROSITE" id="PS50221"/>
    </source>
</evidence>
<keyword evidence="14" id="KW-1185">Reference proteome</keyword>
<feature type="domain" description="GAIN-B" evidence="11">
    <location>
        <begin position="179"/>
        <end position="345"/>
    </location>
</feature>
<evidence type="ECO:0000256" key="5">
    <source>
        <dbReference type="ARBA" id="ARBA00022989"/>
    </source>
</evidence>
<keyword evidence="8" id="KW-0325">Glycoprotein</keyword>
<evidence type="ECO:0000256" key="2">
    <source>
        <dbReference type="ARBA" id="ARBA00007343"/>
    </source>
</evidence>
<dbReference type="PANTHER" id="PTHR12011">
    <property type="entry name" value="ADHESION G-PROTEIN COUPLED RECEPTOR"/>
    <property type="match status" value="1"/>
</dbReference>
<dbReference type="FunFam" id="1.20.1070.10:FF:000058">
    <property type="entry name" value="Adhesion G protein-coupled receptor F5"/>
    <property type="match status" value="1"/>
</dbReference>
<dbReference type="InterPro" id="IPR032471">
    <property type="entry name" value="AGRL2-4_GAIN_subdom_A"/>
</dbReference>
<keyword evidence="3" id="KW-1003">Cell membrane</keyword>
<dbReference type="PROSITE" id="PS50261">
    <property type="entry name" value="G_PROTEIN_RECEP_F2_4"/>
    <property type="match status" value="1"/>
</dbReference>
<dbReference type="AlphaFoldDB" id="A0AA35W4B6"/>
<evidence type="ECO:0000256" key="7">
    <source>
        <dbReference type="ARBA" id="ARBA00023157"/>
    </source>
</evidence>
<dbReference type="PANTHER" id="PTHR12011:SF347">
    <property type="entry name" value="FI21270P1-RELATED"/>
    <property type="match status" value="1"/>
</dbReference>
<dbReference type="PRINTS" id="PR00249">
    <property type="entry name" value="GPCRSECRETIN"/>
</dbReference>
<sequence>MRSQTARHATGNATRECSLTGSWGVANVMSCLSEEIALVQEEAKCLEDAEERIQCAVNISVQLAEASLAVSTKRGPNTSIYPLDLQTINGIVSRVLNVFEDERREVSSEALVDVFNNSLREANQAGWTQLQTAGSGSQALLKNAERFGRILATSTVNGNGTLVLSRQNIVVAAEVVKGRVSNFSFPAQPDQLGNFSRDNNETVSVSIPEDSLKRLTKEAEVYLVNTIFRNIKDFLPINTSVLSNGKTESLVISTQFGALDQEDSPNDTFKDSPITFNFSFRASSDTGSKYAGVFWDFSNPVNKGGWSLEGIQVISSVTRDNVTTVVFNSTHLTSFAVLVDVAGGLEGTPKEELLALKIFSYIGCAISTVCLFITVLFYLAMGKKLFSAIHYFVHLNLAISLLLGYLVFVLGIELGNSNKVACGFVAALLQYLFLSAFCWMMCEGIMLYLMLIVVFSRLSKKWWFFMIVGYCTPLLFVASGLAARVEHYGVYGDDGELAFCWLSTKQGTIFAFVAPMILIIIVNTVFLVLSVMALLHSNQKAGVLGKKKSLHKAKTILKATVILLPLLGVTWLFGLLTLSSSTTVFAWLFTIFNSLQGGAIFFFHVVRSKLVWNKIMYVFKKTAPVSSTNNTFSSTSESRSSAETLKSVLHKKPLDLRENGEAEPYASYSAMSVSGPPSDAEMESESLKGDNEESDVTQELAKCNGTAGQ</sequence>
<dbReference type="InterPro" id="IPR057244">
    <property type="entry name" value="GAIN_B"/>
</dbReference>
<dbReference type="Gene3D" id="2.60.220.50">
    <property type="match status" value="1"/>
</dbReference>